<keyword evidence="7" id="KW-1185">Reference proteome</keyword>
<proteinExistence type="predicted"/>
<reference evidence="6 7" key="1">
    <citation type="submission" date="2020-08" db="EMBL/GenBank/DDBJ databases">
        <title>Genomic Encyclopedia of Type Strains, Phase IV (KMG-IV): sequencing the most valuable type-strain genomes for metagenomic binning, comparative biology and taxonomic classification.</title>
        <authorList>
            <person name="Goeker M."/>
        </authorList>
    </citation>
    <scope>NUCLEOTIDE SEQUENCE [LARGE SCALE GENOMIC DNA]</scope>
    <source>
        <strain evidence="6 7">DSM 19979</strain>
    </source>
</reference>
<dbReference type="InterPro" id="IPR009057">
    <property type="entry name" value="Homeodomain-like_sf"/>
</dbReference>
<dbReference type="InterPro" id="IPR001647">
    <property type="entry name" value="HTH_TetR"/>
</dbReference>
<evidence type="ECO:0000256" key="1">
    <source>
        <dbReference type="ARBA" id="ARBA00023015"/>
    </source>
</evidence>
<organism evidence="6 7">
    <name type="scientific">Roseococcus suduntuyensis</name>
    <dbReference type="NCBI Taxonomy" id="455361"/>
    <lineage>
        <taxon>Bacteria</taxon>
        <taxon>Pseudomonadati</taxon>
        <taxon>Pseudomonadota</taxon>
        <taxon>Alphaproteobacteria</taxon>
        <taxon>Acetobacterales</taxon>
        <taxon>Roseomonadaceae</taxon>
        <taxon>Roseococcus</taxon>
    </lineage>
</organism>
<feature type="DNA-binding region" description="H-T-H motif" evidence="4">
    <location>
        <begin position="31"/>
        <end position="50"/>
    </location>
</feature>
<dbReference type="PANTHER" id="PTHR30055:SF151">
    <property type="entry name" value="TRANSCRIPTIONAL REGULATORY PROTEIN"/>
    <property type="match status" value="1"/>
</dbReference>
<evidence type="ECO:0000256" key="4">
    <source>
        <dbReference type="PROSITE-ProRule" id="PRU00335"/>
    </source>
</evidence>
<dbReference type="SUPFAM" id="SSF46689">
    <property type="entry name" value="Homeodomain-like"/>
    <property type="match status" value="1"/>
</dbReference>
<evidence type="ECO:0000259" key="5">
    <source>
        <dbReference type="PROSITE" id="PS50977"/>
    </source>
</evidence>
<keyword evidence="3" id="KW-0804">Transcription</keyword>
<dbReference type="Proteomes" id="UP000553193">
    <property type="component" value="Unassembled WGS sequence"/>
</dbReference>
<dbReference type="AlphaFoldDB" id="A0A840AES0"/>
<evidence type="ECO:0000313" key="7">
    <source>
        <dbReference type="Proteomes" id="UP000553193"/>
    </source>
</evidence>
<dbReference type="RefSeq" id="WP_184384226.1">
    <property type="nucleotide sequence ID" value="NZ_JACIDJ010000003.1"/>
</dbReference>
<dbReference type="InterPro" id="IPR041478">
    <property type="entry name" value="TetR_C_27"/>
</dbReference>
<feature type="domain" description="HTH tetR-type" evidence="5">
    <location>
        <begin position="8"/>
        <end position="68"/>
    </location>
</feature>
<dbReference type="SUPFAM" id="SSF48498">
    <property type="entry name" value="Tetracyclin repressor-like, C-terminal domain"/>
    <property type="match status" value="1"/>
</dbReference>
<dbReference type="GO" id="GO:0003700">
    <property type="term" value="F:DNA-binding transcription factor activity"/>
    <property type="evidence" value="ECO:0007669"/>
    <property type="project" value="TreeGrafter"/>
</dbReference>
<sequence>MNMPDSQAITRARIADAAEGLFRRLGYQKTAVADIARECGMSPANVYRFFPSKSAINEAIAQRLLTGIETEVRDLAAGPGTAEARIRAILRLLHVRDRDLFISEQRLHDMVAAAMAEHWGVIERFVETVRTILAGLLAEGMEAGHFRRRDPGRTAVALNHCTMIWMHPLLIADCLSHGESPEAMEQELEEAMDLLMDALRVPG</sequence>
<dbReference type="GO" id="GO:0000976">
    <property type="term" value="F:transcription cis-regulatory region binding"/>
    <property type="evidence" value="ECO:0007669"/>
    <property type="project" value="TreeGrafter"/>
</dbReference>
<dbReference type="EMBL" id="JACIDJ010000003">
    <property type="protein sequence ID" value="MBB3898950.1"/>
    <property type="molecule type" value="Genomic_DNA"/>
</dbReference>
<protein>
    <submittedName>
        <fullName evidence="6">AcrR family transcriptional regulator</fullName>
    </submittedName>
</protein>
<dbReference type="Pfam" id="PF00440">
    <property type="entry name" value="TetR_N"/>
    <property type="match status" value="1"/>
</dbReference>
<name>A0A840AES0_9PROT</name>
<dbReference type="Gene3D" id="1.10.357.10">
    <property type="entry name" value="Tetracycline Repressor, domain 2"/>
    <property type="match status" value="1"/>
</dbReference>
<dbReference type="Pfam" id="PF17935">
    <property type="entry name" value="TetR_C_27"/>
    <property type="match status" value="1"/>
</dbReference>
<dbReference type="PANTHER" id="PTHR30055">
    <property type="entry name" value="HTH-TYPE TRANSCRIPTIONAL REGULATOR RUTR"/>
    <property type="match status" value="1"/>
</dbReference>
<evidence type="ECO:0000256" key="2">
    <source>
        <dbReference type="ARBA" id="ARBA00023125"/>
    </source>
</evidence>
<dbReference type="PROSITE" id="PS50977">
    <property type="entry name" value="HTH_TETR_2"/>
    <property type="match status" value="1"/>
</dbReference>
<dbReference type="InterPro" id="IPR036271">
    <property type="entry name" value="Tet_transcr_reg_TetR-rel_C_sf"/>
</dbReference>
<dbReference type="PRINTS" id="PR00455">
    <property type="entry name" value="HTHTETR"/>
</dbReference>
<gene>
    <name evidence="6" type="ORF">GGQ83_002393</name>
</gene>
<dbReference type="InterPro" id="IPR050109">
    <property type="entry name" value="HTH-type_TetR-like_transc_reg"/>
</dbReference>
<comment type="caution">
    <text evidence="6">The sequence shown here is derived from an EMBL/GenBank/DDBJ whole genome shotgun (WGS) entry which is preliminary data.</text>
</comment>
<keyword evidence="2 4" id="KW-0238">DNA-binding</keyword>
<keyword evidence="1" id="KW-0805">Transcription regulation</keyword>
<evidence type="ECO:0000313" key="6">
    <source>
        <dbReference type="EMBL" id="MBB3898950.1"/>
    </source>
</evidence>
<accession>A0A840AES0</accession>
<evidence type="ECO:0000256" key="3">
    <source>
        <dbReference type="ARBA" id="ARBA00023163"/>
    </source>
</evidence>